<reference evidence="2" key="1">
    <citation type="submission" date="2017-05" db="EMBL/GenBank/DDBJ databases">
        <authorList>
            <person name="Rodrigo-Torres L."/>
            <person name="Arahal R. D."/>
            <person name="Lucena T."/>
        </authorList>
    </citation>
    <scope>NUCLEOTIDE SEQUENCE [LARGE SCALE GENOMIC DNA]</scope>
    <source>
        <strain evidence="2">CECT 8868</strain>
    </source>
</reference>
<organism evidence="1 2">
    <name type="scientific">Octadecabacter ascidiaceicola</name>
    <dbReference type="NCBI Taxonomy" id="1655543"/>
    <lineage>
        <taxon>Bacteria</taxon>
        <taxon>Pseudomonadati</taxon>
        <taxon>Pseudomonadota</taxon>
        <taxon>Alphaproteobacteria</taxon>
        <taxon>Rhodobacterales</taxon>
        <taxon>Roseobacteraceae</taxon>
        <taxon>Octadecabacter</taxon>
    </lineage>
</organism>
<accession>A0A238KK48</accession>
<dbReference type="PANTHER" id="PTHR32027">
    <property type="entry name" value="CYTOSINE DEAMINASE"/>
    <property type="match status" value="1"/>
</dbReference>
<dbReference type="Gene3D" id="3.20.20.140">
    <property type="entry name" value="Metal-dependent hydrolases"/>
    <property type="match status" value="1"/>
</dbReference>
<dbReference type="InterPro" id="IPR052349">
    <property type="entry name" value="Metallo-hydrolase_Enzymes"/>
</dbReference>
<evidence type="ECO:0000313" key="1">
    <source>
        <dbReference type="EMBL" id="SMX42416.1"/>
    </source>
</evidence>
<keyword evidence="2" id="KW-1185">Reference proteome</keyword>
<dbReference type="EMBL" id="FXYD01000004">
    <property type="protein sequence ID" value="SMX42416.1"/>
    <property type="molecule type" value="Genomic_DNA"/>
</dbReference>
<dbReference type="SUPFAM" id="SSF51556">
    <property type="entry name" value="Metallo-dependent hydrolases"/>
    <property type="match status" value="1"/>
</dbReference>
<gene>
    <name evidence="1" type="ORF">OCA8868_02733</name>
</gene>
<dbReference type="InterPro" id="IPR032466">
    <property type="entry name" value="Metal_Hydrolase"/>
</dbReference>
<dbReference type="Proteomes" id="UP000203464">
    <property type="component" value="Unassembled WGS sequence"/>
</dbReference>
<sequence length="365" mass="40687">MFQTTFYSDLKAQVADLGGYLNAHLHLDRSHTLGADAHTAHLSLQQKHGLISGLHNGAEYEPSRLSTRLNQSLDEMVACNTRRADSVIDVTADGLGLRVLEQTQDIANARKRQIDFRRAVYSPLGFRDDEPDRWALFERGVELADFIGCLPERDDQTDYPDHIGYEENCRRMLDLANQRDLDLQVHVDQVNHPNENGTERLLDVIENERLAFGAADAPKIWAVHMISPSAYPQSRWEELVERLRASHVGVICCPSAALGMRQLRAIVAPTGNSIARVLDLCAAGLQVRLGSDNLADMLSPSTTADLTSEVFMLSAAMRFYNIEILAKLACGVVLSQADRETIRKHLDEDHLEAAKAIRRWGPVTS</sequence>
<dbReference type="PANTHER" id="PTHR32027:SF0">
    <property type="entry name" value="CYTOSINE DEAMINASE"/>
    <property type="match status" value="1"/>
</dbReference>
<dbReference type="AlphaFoldDB" id="A0A238KK48"/>
<proteinExistence type="predicted"/>
<name>A0A238KK48_9RHOB</name>
<protein>
    <submittedName>
        <fullName evidence="1">Uncharacterized protein</fullName>
    </submittedName>
</protein>
<evidence type="ECO:0000313" key="2">
    <source>
        <dbReference type="Proteomes" id="UP000203464"/>
    </source>
</evidence>
<dbReference type="GO" id="GO:0016814">
    <property type="term" value="F:hydrolase activity, acting on carbon-nitrogen (but not peptide) bonds, in cyclic amidines"/>
    <property type="evidence" value="ECO:0007669"/>
    <property type="project" value="TreeGrafter"/>
</dbReference>